<keyword evidence="4" id="KW-1185">Reference proteome</keyword>
<accession>A0A812MZ01</accession>
<feature type="compositionally biased region" description="Low complexity" evidence="1">
    <location>
        <begin position="464"/>
        <end position="473"/>
    </location>
</feature>
<keyword evidence="2" id="KW-0732">Signal</keyword>
<evidence type="ECO:0000256" key="1">
    <source>
        <dbReference type="SAM" id="MobiDB-lite"/>
    </source>
</evidence>
<organism evidence="3 4">
    <name type="scientific">Symbiodinium natans</name>
    <dbReference type="NCBI Taxonomy" id="878477"/>
    <lineage>
        <taxon>Eukaryota</taxon>
        <taxon>Sar</taxon>
        <taxon>Alveolata</taxon>
        <taxon>Dinophyceae</taxon>
        <taxon>Suessiales</taxon>
        <taxon>Symbiodiniaceae</taxon>
        <taxon>Symbiodinium</taxon>
    </lineage>
</organism>
<dbReference type="AlphaFoldDB" id="A0A812MZ01"/>
<sequence>MWFLLFLLINFTWCPLTIGEACTTVRSAGRCAFWLPFPCLAAMSGANPKVAPWETKSGIQGLRLAEPNELQLATGKDVENLSAARADQIHESVAGWAFVNMVTAKDLLTLRTTSPFALLLKGYVAEKLHACGLPQDRTSQVVISVHDPRLGRVEPRAITMANLSHDEMDFLCLKTDETAIHMPASDKLVVFAELRQADVDPGDWQKYGEVASFDTYVTTILAAIGALDHCILHRTAQKNGFLGKRLQIPNRCRNALYAKSGFFGVQFRAARRFTDPAEHGLEVIKVEAGKRLSDVAKNFEEAAGFLGTFASQGTVYLRAQDASLAEIRSVLFADDPRYNEANMMLKILHKFRVGGFTTGTTFGMVFSTLQSVGWIVVPIRIWHSNELATVIVGSDKPPPEPKFITTQGVILIEEADRFLNGSVKFKTSTRSATQEDTSRDMNMKSSQVTEDPWLQSDPWKQALSSSSSSTTPFATTSRVEMLEKQMATMHKQVQHLTEEQASTKSTLAEMQASNNSNFSSLLDAIKELRDLQTSSRASTPVKSPASKLPRKA</sequence>
<name>A0A812MZ01_9DINO</name>
<proteinExistence type="predicted"/>
<evidence type="ECO:0000313" key="4">
    <source>
        <dbReference type="Proteomes" id="UP000604046"/>
    </source>
</evidence>
<feature type="compositionally biased region" description="Polar residues" evidence="1">
    <location>
        <begin position="531"/>
        <end position="541"/>
    </location>
</feature>
<reference evidence="3" key="1">
    <citation type="submission" date="2021-02" db="EMBL/GenBank/DDBJ databases">
        <authorList>
            <person name="Dougan E. K."/>
            <person name="Rhodes N."/>
            <person name="Thang M."/>
            <person name="Chan C."/>
        </authorList>
    </citation>
    <scope>NUCLEOTIDE SEQUENCE</scope>
</reference>
<evidence type="ECO:0000256" key="2">
    <source>
        <dbReference type="SAM" id="SignalP"/>
    </source>
</evidence>
<feature type="signal peptide" evidence="2">
    <location>
        <begin position="1"/>
        <end position="19"/>
    </location>
</feature>
<feature type="region of interest" description="Disordered" evidence="1">
    <location>
        <begin position="429"/>
        <end position="473"/>
    </location>
</feature>
<gene>
    <name evidence="3" type="ORF">SNAT2548_LOCUS15172</name>
</gene>
<feature type="region of interest" description="Disordered" evidence="1">
    <location>
        <begin position="530"/>
        <end position="552"/>
    </location>
</feature>
<dbReference type="Proteomes" id="UP000604046">
    <property type="component" value="Unassembled WGS sequence"/>
</dbReference>
<comment type="caution">
    <text evidence="3">The sequence shown here is derived from an EMBL/GenBank/DDBJ whole genome shotgun (WGS) entry which is preliminary data.</text>
</comment>
<dbReference type="EMBL" id="CAJNDS010001890">
    <property type="protein sequence ID" value="CAE7287120.1"/>
    <property type="molecule type" value="Genomic_DNA"/>
</dbReference>
<protein>
    <submittedName>
        <fullName evidence="3">Uncharacterized protein</fullName>
    </submittedName>
</protein>
<feature type="chain" id="PRO_5032870179" evidence="2">
    <location>
        <begin position="20"/>
        <end position="552"/>
    </location>
</feature>
<evidence type="ECO:0000313" key="3">
    <source>
        <dbReference type="EMBL" id="CAE7287120.1"/>
    </source>
</evidence>